<evidence type="ECO:0000256" key="7">
    <source>
        <dbReference type="RuleBase" id="RU366052"/>
    </source>
</evidence>
<dbReference type="CDD" id="cd14830">
    <property type="entry name" value="Delta_COP_N"/>
    <property type="match status" value="1"/>
</dbReference>
<sequence>IDRPGLLGAFIKLVESQKSDHTYIETENIRYVYQPMEQLYLVLITTRQSNILEDLDTLKLFTNVVQDVVKTSVTEDAVLDNVFDLVFAFDEVVSFGYREAVTLSQIKTYTEMDSHEERLAQMIEQSKMNEAKEVAKKKQLELARLRAQQAKEARLRSSRQGYSTVDSLGGVPSGFGNDSAAASPDDFSSAGGDDLSVPASSSRSTQQQQQFQGGGFTTSAASERSQNEYYQQQQQQQHQSFMSSGAPKKGLVLGRKRHQQAAGQQQQFTAMAMNDEPDNAATMDGVALAVSLMEGILPDRTHQLPHCFNAVVTAGGIILAHWKLATTALNCLIPMGTLRALVREALQHSYLLDASHWPMLAVYAHAILEEVEGSPEGFDFRPPHGDPPRGHPFEDVTFLVPSENGCPSPEVLPLITVPLVVTQLLLAIAEKFPEAAVLLQGGGEDSPHCRESERIIDQRKGWRVLPGYAGEPLGRVRVAHTPLLRQ</sequence>
<accession>A0A7J6S8D7</accession>
<keyword evidence="6" id="KW-0931">ER-Golgi transport</keyword>
<evidence type="ECO:0000256" key="8">
    <source>
        <dbReference type="SAM" id="MobiDB-lite"/>
    </source>
</evidence>
<evidence type="ECO:0000256" key="5">
    <source>
        <dbReference type="ARBA" id="ARBA00022927"/>
    </source>
</evidence>
<dbReference type="GO" id="GO:0006888">
    <property type="term" value="P:endoplasmic reticulum to Golgi vesicle-mediated transport"/>
    <property type="evidence" value="ECO:0007669"/>
    <property type="project" value="TreeGrafter"/>
</dbReference>
<feature type="compositionally biased region" description="Polar residues" evidence="8">
    <location>
        <begin position="220"/>
        <end position="230"/>
    </location>
</feature>
<comment type="subcellular location">
    <subcellularLocation>
        <location evidence="6 7">Cytoplasm</location>
    </subcellularLocation>
    <subcellularLocation>
        <location evidence="6 7">Cytoplasmic vesicle</location>
        <location evidence="6 7">COPI-coated vesicle membrane</location>
        <topology evidence="6 7">Peripheral membrane protein</topology>
        <orientation evidence="6 7">Cytoplasmic side</orientation>
    </subcellularLocation>
    <subcellularLocation>
        <location evidence="6 7">Golgi apparatus membrane</location>
        <topology evidence="6 7">Peripheral membrane protein</topology>
        <orientation evidence="6 7">Cytoplasmic side</orientation>
    </subcellularLocation>
</comment>
<dbReference type="Gene3D" id="3.30.450.60">
    <property type="match status" value="1"/>
</dbReference>
<dbReference type="InterPro" id="IPR022775">
    <property type="entry name" value="AP_mu_sigma_su"/>
</dbReference>
<evidence type="ECO:0000256" key="6">
    <source>
        <dbReference type="RuleBase" id="RU364018"/>
    </source>
</evidence>
<evidence type="ECO:0000256" key="1">
    <source>
        <dbReference type="ARBA" id="ARBA00010516"/>
    </source>
</evidence>
<dbReference type="GO" id="GO:0030126">
    <property type="term" value="C:COPI vesicle coat"/>
    <property type="evidence" value="ECO:0007669"/>
    <property type="project" value="UniProtKB-UniRule"/>
</dbReference>
<dbReference type="InterPro" id="IPR027059">
    <property type="entry name" value="Coatomer_dsu"/>
</dbReference>
<dbReference type="PANTHER" id="PTHR10121">
    <property type="entry name" value="COATOMER SUBUNIT DELTA"/>
    <property type="match status" value="1"/>
</dbReference>
<reference evidence="10 11" key="1">
    <citation type="submission" date="2020-04" db="EMBL/GenBank/DDBJ databases">
        <title>Perkinsus olseni comparative genomics.</title>
        <authorList>
            <person name="Bogema D.R."/>
        </authorList>
    </citation>
    <scope>NUCLEOTIDE SEQUENCE [LARGE SCALE GENOMIC DNA]</scope>
    <source>
        <strain evidence="10 11">ATCC PRA-207</strain>
    </source>
</reference>
<evidence type="ECO:0000256" key="4">
    <source>
        <dbReference type="ARBA" id="ARBA00022490"/>
    </source>
</evidence>
<proteinExistence type="inferred from homology"/>
<organism evidence="10 11">
    <name type="scientific">Perkinsus olseni</name>
    <name type="common">Perkinsus atlanticus</name>
    <dbReference type="NCBI Taxonomy" id="32597"/>
    <lineage>
        <taxon>Eukaryota</taxon>
        <taxon>Sar</taxon>
        <taxon>Alveolata</taxon>
        <taxon>Perkinsozoa</taxon>
        <taxon>Perkinsea</taxon>
        <taxon>Perkinsida</taxon>
        <taxon>Perkinsidae</taxon>
        <taxon>Perkinsus</taxon>
    </lineage>
</organism>
<dbReference type="GO" id="GO:0006890">
    <property type="term" value="P:retrograde vesicle-mediated transport, Golgi to endoplasmic reticulum"/>
    <property type="evidence" value="ECO:0007669"/>
    <property type="project" value="UniProtKB-UniRule"/>
</dbReference>
<comment type="caution">
    <text evidence="10">The sequence shown here is derived from an EMBL/GenBank/DDBJ whole genome shotgun (WGS) entry which is preliminary data.</text>
</comment>
<dbReference type="GO" id="GO:0015031">
    <property type="term" value="P:protein transport"/>
    <property type="evidence" value="ECO:0007669"/>
    <property type="project" value="UniProtKB-KW"/>
</dbReference>
<keyword evidence="5 6" id="KW-0653">Protein transport</keyword>
<feature type="domain" description="AP complex mu/sigma subunit" evidence="9">
    <location>
        <begin position="7"/>
        <end position="97"/>
    </location>
</feature>
<dbReference type="SUPFAM" id="SSF64356">
    <property type="entry name" value="SNARE-like"/>
    <property type="match status" value="1"/>
</dbReference>
<feature type="non-terminal residue" evidence="10">
    <location>
        <position position="1"/>
    </location>
</feature>
<evidence type="ECO:0000313" key="10">
    <source>
        <dbReference type="EMBL" id="KAF4728792.1"/>
    </source>
</evidence>
<dbReference type="EMBL" id="JABANO010020263">
    <property type="protein sequence ID" value="KAF4728792.1"/>
    <property type="molecule type" value="Genomic_DNA"/>
</dbReference>
<dbReference type="AlphaFoldDB" id="A0A7J6S8D7"/>
<comment type="function">
    <text evidence="6">The coatomer is a cytosolic protein complex that binds to dilysine motifs and reversibly associates with Golgi non-clathrin-coated vesicles, which further mediate biosynthetic protein transport from the ER, via the Golgi up to the trans Golgi network. Coatomer complex is required for budding from Golgi membranes, and is essential for the retrograde Golgi-to-ER transport of dilysine-tagged proteins.</text>
</comment>
<keyword evidence="3 6" id="KW-0813">Transport</keyword>
<keyword evidence="6" id="KW-0472">Membrane</keyword>
<dbReference type="InterPro" id="IPR011012">
    <property type="entry name" value="Longin-like_dom_sf"/>
</dbReference>
<feature type="compositionally biased region" description="Low complexity" evidence="8">
    <location>
        <begin position="178"/>
        <end position="211"/>
    </location>
</feature>
<feature type="region of interest" description="Disordered" evidence="8">
    <location>
        <begin position="175"/>
        <end position="248"/>
    </location>
</feature>
<keyword evidence="6" id="KW-0333">Golgi apparatus</keyword>
<protein>
    <recommendedName>
        <fullName evidence="6">Coatomer subunit delta</fullName>
    </recommendedName>
</protein>
<keyword evidence="4 6" id="KW-0963">Cytoplasm</keyword>
<comment type="subunit">
    <text evidence="2 6">Oligomeric complex that consists of at least the alpha, beta, beta', gamma, delta, epsilon and zeta subunits.</text>
</comment>
<dbReference type="FunFam" id="3.30.450.60:FF:000003">
    <property type="entry name" value="Coatomer subunit delta"/>
    <property type="match status" value="1"/>
</dbReference>
<keyword evidence="11" id="KW-1185">Reference proteome</keyword>
<dbReference type="PANTHER" id="PTHR10121:SF0">
    <property type="entry name" value="COATOMER SUBUNIT DELTA"/>
    <property type="match status" value="1"/>
</dbReference>
<dbReference type="GO" id="GO:0000139">
    <property type="term" value="C:Golgi membrane"/>
    <property type="evidence" value="ECO:0007669"/>
    <property type="project" value="UniProtKB-SubCell"/>
</dbReference>
<evidence type="ECO:0000256" key="2">
    <source>
        <dbReference type="ARBA" id="ARBA00011775"/>
    </source>
</evidence>
<comment type="similarity">
    <text evidence="1 6">Belongs to the adaptor complexes medium subunit family. Delta-COP subfamily.</text>
</comment>
<evidence type="ECO:0000259" key="9">
    <source>
        <dbReference type="Pfam" id="PF01217"/>
    </source>
</evidence>
<dbReference type="Pfam" id="PF01217">
    <property type="entry name" value="Clat_adaptor_s"/>
    <property type="match status" value="1"/>
</dbReference>
<evidence type="ECO:0000256" key="3">
    <source>
        <dbReference type="ARBA" id="ARBA00022448"/>
    </source>
</evidence>
<keyword evidence="6" id="KW-0968">Cytoplasmic vesicle</keyword>
<gene>
    <name evidence="10" type="primary">ARCN1</name>
    <name evidence="10" type="ORF">FOZ63_000062</name>
</gene>
<evidence type="ECO:0000313" key="11">
    <source>
        <dbReference type="Proteomes" id="UP000553632"/>
    </source>
</evidence>
<dbReference type="Proteomes" id="UP000553632">
    <property type="component" value="Unassembled WGS sequence"/>
</dbReference>
<dbReference type="GO" id="GO:0051645">
    <property type="term" value="P:Golgi localization"/>
    <property type="evidence" value="ECO:0007669"/>
    <property type="project" value="TreeGrafter"/>
</dbReference>
<name>A0A7J6S8D7_PEROL</name>